<dbReference type="InterPro" id="IPR018392">
    <property type="entry name" value="LysM"/>
</dbReference>
<evidence type="ECO:0000256" key="1">
    <source>
        <dbReference type="ARBA" id="ARBA00004613"/>
    </source>
</evidence>
<gene>
    <name evidence="5" type="ORF">FIV46_10635</name>
</gene>
<dbReference type="SUPFAM" id="SSF51126">
    <property type="entry name" value="Pectin lyase-like"/>
    <property type="match status" value="1"/>
</dbReference>
<dbReference type="Gene3D" id="2.160.20.10">
    <property type="entry name" value="Single-stranded right-handed beta-helix, Pectin lyase-like"/>
    <property type="match status" value="2"/>
</dbReference>
<evidence type="ECO:0000313" key="6">
    <source>
        <dbReference type="Proteomes" id="UP000319148"/>
    </source>
</evidence>
<dbReference type="Pfam" id="PF14312">
    <property type="entry name" value="FG-GAP_2"/>
    <property type="match status" value="7"/>
</dbReference>
<dbReference type="InterPro" id="IPR013517">
    <property type="entry name" value="FG-GAP"/>
</dbReference>
<organism evidence="5 6">
    <name type="scientific">Emcibacter nanhaiensis</name>
    <dbReference type="NCBI Taxonomy" id="1505037"/>
    <lineage>
        <taxon>Bacteria</taxon>
        <taxon>Pseudomonadati</taxon>
        <taxon>Pseudomonadota</taxon>
        <taxon>Alphaproteobacteria</taxon>
        <taxon>Emcibacterales</taxon>
        <taxon>Emcibacteraceae</taxon>
        <taxon>Emcibacter</taxon>
    </lineage>
</organism>
<comment type="caution">
    <text evidence="5">The sequence shown here is derived from an EMBL/GenBank/DDBJ whole genome shotgun (WGS) entry which is preliminary data.</text>
</comment>
<dbReference type="Pfam" id="PF05860">
    <property type="entry name" value="TPS"/>
    <property type="match status" value="1"/>
</dbReference>
<dbReference type="InterPro" id="IPR024973">
    <property type="entry name" value="ESPR"/>
</dbReference>
<protein>
    <submittedName>
        <fullName evidence="5">Filamentous hemagglutinin N-terminal domain-containing protein</fullName>
    </submittedName>
</protein>
<dbReference type="Pfam" id="PF13018">
    <property type="entry name" value="ESPR"/>
    <property type="match status" value="1"/>
</dbReference>
<dbReference type="Pfam" id="PF01476">
    <property type="entry name" value="LysM"/>
    <property type="match status" value="1"/>
</dbReference>
<evidence type="ECO:0000256" key="2">
    <source>
        <dbReference type="ARBA" id="ARBA00022525"/>
    </source>
</evidence>
<dbReference type="SMART" id="SM00191">
    <property type="entry name" value="Int_alpha"/>
    <property type="match status" value="6"/>
</dbReference>
<dbReference type="NCBIfam" id="TIGR01901">
    <property type="entry name" value="adhes_NPXG"/>
    <property type="match status" value="1"/>
</dbReference>
<keyword evidence="2" id="KW-0964">Secreted</keyword>
<proteinExistence type="predicted"/>
<dbReference type="Proteomes" id="UP000319148">
    <property type="component" value="Unassembled WGS sequence"/>
</dbReference>
<dbReference type="OrthoDB" id="1776524at2"/>
<dbReference type="InterPro" id="IPR041248">
    <property type="entry name" value="YDG"/>
</dbReference>
<dbReference type="SMART" id="SM00912">
    <property type="entry name" value="Haemagg_act"/>
    <property type="match status" value="1"/>
</dbReference>
<dbReference type="PROSITE" id="PS51782">
    <property type="entry name" value="LYSM"/>
    <property type="match status" value="1"/>
</dbReference>
<evidence type="ECO:0000259" key="4">
    <source>
        <dbReference type="PROSITE" id="PS51782"/>
    </source>
</evidence>
<dbReference type="InterPro" id="IPR011050">
    <property type="entry name" value="Pectin_lyase_fold/virulence"/>
</dbReference>
<dbReference type="InterPro" id="IPR036779">
    <property type="entry name" value="LysM_dom_sf"/>
</dbReference>
<dbReference type="PANTHER" id="PTHR12338">
    <property type="entry name" value="AUTOTRANSPORTER"/>
    <property type="match status" value="1"/>
</dbReference>
<keyword evidence="6" id="KW-1185">Reference proteome</keyword>
<dbReference type="InterPro" id="IPR050909">
    <property type="entry name" value="Bact_Autotransporter_VF"/>
</dbReference>
<keyword evidence="3" id="KW-0732">Signal</keyword>
<dbReference type="InterPro" id="IPR008638">
    <property type="entry name" value="FhaB/CdiA-like_TPS"/>
</dbReference>
<dbReference type="CDD" id="cd00118">
    <property type="entry name" value="LysM"/>
    <property type="match status" value="1"/>
</dbReference>
<reference evidence="6" key="1">
    <citation type="submission" date="2019-06" db="EMBL/GenBank/DDBJ databases">
        <title>The complete genome of Emcibacter congregatus ZYLT.</title>
        <authorList>
            <person name="Zhao Z."/>
        </authorList>
    </citation>
    <scope>NUCLEOTIDE SEQUENCE [LARGE SCALE GENOMIC DNA]</scope>
    <source>
        <strain evidence="6">MCCC 1A06723</strain>
    </source>
</reference>
<dbReference type="SUPFAM" id="SSF69322">
    <property type="entry name" value="Tricorn protease domain 2"/>
    <property type="match status" value="1"/>
</dbReference>
<dbReference type="InterPro" id="IPR012334">
    <property type="entry name" value="Pectin_lyas_fold"/>
</dbReference>
<dbReference type="Pfam" id="PF18657">
    <property type="entry name" value="YDG"/>
    <property type="match status" value="6"/>
</dbReference>
<dbReference type="Gene3D" id="3.10.350.10">
    <property type="entry name" value="LysM domain"/>
    <property type="match status" value="1"/>
</dbReference>
<evidence type="ECO:0000313" key="5">
    <source>
        <dbReference type="EMBL" id="TPD59534.1"/>
    </source>
</evidence>
<dbReference type="GO" id="GO:0005576">
    <property type="term" value="C:extracellular region"/>
    <property type="evidence" value="ECO:0007669"/>
    <property type="project" value="UniProtKB-SubCell"/>
</dbReference>
<sequence>MNKVYRLVWSKIKSAWVAVCEFAKSAGKSGTVGLSKTVIGIIVLSLLGLNGIALADPAVNALPTGGQITAGSGGIGQYGTSMLVRQDSQKMIVTWQSFDIGSNASVTFYQPSSSSIALNRVLGEDPSQILGRLNANGHVMLVNPAGIVFGDGSQVNVGGITASTLDIADEDFLAGHFNFINPDDAAAVENFGHILSRGGVVALVAPVVKNQGSIDASNGSAALAAGDDITLDFSGDGLVTVTVNRSDLDRLIENKGAIRAGDGVVILTAGSARDLLSSVVNNSGIIEAEGITQHGGRILLDGGSVTNTGTLNAGSDSHDGGSIAIDGQTVMLGGDIGADGVNGGSINVASEGLLSLADKVHAKGRNGDGGIIHYRAERIMEITTGSTDASGSENGGSISVDGGGKFASSGSYRADGVQGEGGYIDITANAVYLLSADIDASGGDSGGLVRIGGAFQGGKTPDPAQPYYDSFLGRWGDTDSIRNADTSFVNDATAINVSGGNGQGGTVVVWSDTQTTFLGSVDATGAVGGGSVELSSAGELRKVALSGVTLGGGQLLLDPKDIIIGDENIIESWAYAGIMGSIIDIDTELEAGDQFGRAVALNAAGDRLAVGADYDDGAANNKTRAGAVYLFSFADTEFSGGALEALIGYGYTGGKNIDTTSHVARAGEGFGLSVSLNAAGDRLAVGEVYDYGANNNVIGSGAVHLFSFTDTSFSGGVLEATIGADYTGGKNIDETTLGAHYYFGSSVSLNAAGDRLAVGAWIGNTDNYPGKVYLYSFTDTSFSGGVLEAEIGARTSSGGKNLPLSLNQYDFFGRGVSLNAAGDRLAVGVPGKRAVYLYSFSDTSFSGVALEATVDNSPTGVKDVYVDTIPGFGESISLNAAGDRLAAGTSGTNSKVYLISFTDGDFNGGVWEAAIGVGETGGKNIDMTGPVESGDYFGHAVSLNAAGDRLAVGAYRDDGYGNAKTYAGAVYLFSFSDTSFSGGSLQATMGGGYVAGKDVNVAELETGNDAFGISTSLNAAGDRLAVGAWGDDGIGESVTDSGAAYLFSFTDVAFSGGALEAIAGSGYSGGKNVDVAALEASDAFGSGVALNAAGDRLVVGASGDDGSGNGVSDSGAAYFFSFTDSDFTGGVLEATLGSGYSGGKNVDVANLEADDGFGSGVSLNAAGDRLVVGASGDDGSGNGASDSGAVYLFSFSDADFTGGALEATLGSGYSGSKNIDVANLEAGDAFGGGVALNATGDRLVVGASGDDGSANGASDSGAVHLFSFSDADFTGGALEATLGSGYSGGKNIDVTSLEAGDAFGSSVSFNAAGDQLAVGASGDDGDGNVASDSGAAYLFDFTDTSFTGGSLETTLGFGYSTGYDVAVSSLEADDAFGSAISLNANGDLLAVGAAGYDGVGNIEDGSGGVYLFIGTEVSLTTPLNDATTYVSLSGQTANVLASDLAAQLSTGASVTLQASNDITVSSAVIVDNASGDGGALSLNAGRSILVDADITTDNGALYLYANDTLANSVVDADRDAGAAVISLASGVSLDAGTGAVELLIRDGAGKTNAESGDITLDGAITADTIVLGNEGPTAGSGVVLDSNTSLTAAGTGTAIDIYGDSFTNNAGAAVLSAANGRWLVWSDDPAGDTRGGLSYDFKQYNAVHGSSTVLGSGNGFLYELAPTLTAAVTGSISKVYDGTVDASVGVGDLSVLSGVVDGDSVILSAPTSASYDDKNVGAGKTVTATGVSLVSASNGAAVVYGYQMASADASGITGEITVKSLTVSGITADDKVYDGTTDASLQTGAAVFSGIISGDDLSINAGALIGSFSDKNAAVGKTVSISGITLTGADAGNYALTATIDSVTADITAKSLTVSGITADDKVYDGTTDATLQTGAAVFSGIISGDDLSINAGALVGNFSDKNAAVGKTVSVSGITLSGADAGNYALTSTSDTTSADITPKQLGFDLHGQGSKVYDGTTDISLSGVTLTLTGVISGDSVGIDTGTVTGFADKNVGYNKAVTFTGFALQGADAGNYLLVSGNTSTTANITPKSLTVSGITADNKVYDGTTDAVLQIAAAVLDGLVDGDDLNLDASALVGSFSDKNAGTDKTVSVSGITLLGADAGNYALTATTGTTTADITVKSLTVIGITAENKTYDGNTDATISSYGSLSGIVAGDSVALDTNNVSASFEDPNPGNKKAIIVRMELTGLDSGNYVLPDQAATADIYSAENPPAIPADGPVDPGGPADPFTPKPLFEGNSEGSGFDGYFTVDSGDSISDMPNSVSEHQTGGHIDFEGDERIEPFSLSIEGDTAELSIGDGEIYTVVEGDNLWDIAGLSSVYGEPQGWPRIYTVNGEQITNPDLIYPGQQLKIEHHGVKSFGITVPVFTQRGDTLESNGVLAVNAYRVEHQDNRWSASPTDIPDVSAPSIDMDGARFVTVPVTMPGDLEAKLRVGITKDDVLLIEASHEVRAEYDERHILLLAIVVAKHRLDVDPETIRAVVFQDK</sequence>
<dbReference type="PANTHER" id="PTHR12338:SF8">
    <property type="entry name" value="HEME_HEMOPEXIN-BINDING PROTEIN"/>
    <property type="match status" value="1"/>
</dbReference>
<dbReference type="EMBL" id="VFIY01000013">
    <property type="protein sequence ID" value="TPD59534.1"/>
    <property type="molecule type" value="Genomic_DNA"/>
</dbReference>
<dbReference type="InterPro" id="IPR013519">
    <property type="entry name" value="Int_alpha_beta-p"/>
</dbReference>
<evidence type="ECO:0000256" key="3">
    <source>
        <dbReference type="ARBA" id="ARBA00022729"/>
    </source>
</evidence>
<feature type="domain" description="LysM" evidence="4">
    <location>
        <begin position="2305"/>
        <end position="2356"/>
    </location>
</feature>
<dbReference type="SMART" id="SM00257">
    <property type="entry name" value="LysM"/>
    <property type="match status" value="1"/>
</dbReference>
<name>A0A501PHX2_9PROT</name>
<comment type="subcellular location">
    <subcellularLocation>
        <location evidence="1">Secreted</location>
    </subcellularLocation>
</comment>
<accession>A0A501PHX2</accession>